<accession>A0A163LV87</accession>
<dbReference type="OMA" id="CDMFITP"/>
<dbReference type="InterPro" id="IPR049450">
    <property type="entry name" value="ACOT8-like_C"/>
</dbReference>
<dbReference type="PANTHER" id="PTHR38110:SF1">
    <property type="entry name" value="THIOESTERASE DOMAIN-CONTAINING PROTEIN"/>
    <property type="match status" value="1"/>
</dbReference>
<reference evidence="3" key="1">
    <citation type="submission" date="2016-04" db="EMBL/GenBank/DDBJ databases">
        <authorList>
            <person name="Evans L.H."/>
            <person name="Alamgir A."/>
            <person name="Owens N."/>
            <person name="Weber N.D."/>
            <person name="Virtaneva K."/>
            <person name="Barbian K."/>
            <person name="Babar A."/>
            <person name="Rosenke K."/>
        </authorList>
    </citation>
    <scope>NUCLEOTIDE SEQUENCE [LARGE SCALE GENOMIC DNA]</scope>
    <source>
        <strain evidence="3">CBS 101.48</strain>
    </source>
</reference>
<name>A0A163LV87_ABSGL</name>
<dbReference type="OrthoDB" id="2532955at2759"/>
<dbReference type="InterPro" id="IPR052389">
    <property type="entry name" value="Sec_Metab_Biosynth-Assoc"/>
</dbReference>
<dbReference type="PANTHER" id="PTHR38110">
    <property type="entry name" value="CHROMOSOME 23, WHOLE GENOME SHOTGUN SEQUENCE"/>
    <property type="match status" value="1"/>
</dbReference>
<dbReference type="InterPro" id="IPR029069">
    <property type="entry name" value="HotDog_dom_sf"/>
</dbReference>
<keyword evidence="4" id="KW-1185">Reference proteome</keyword>
<dbReference type="Proteomes" id="UP000078561">
    <property type="component" value="Unassembled WGS sequence"/>
</dbReference>
<protein>
    <recommendedName>
        <fullName evidence="5">Thioesterase domain-containing protein</fullName>
    </recommendedName>
</protein>
<evidence type="ECO:0000313" key="4">
    <source>
        <dbReference type="Proteomes" id="UP000078561"/>
    </source>
</evidence>
<dbReference type="InParanoid" id="A0A163LV87"/>
<feature type="domain" description="Acyl-CoA thioesterase-like C-terminal" evidence="2">
    <location>
        <begin position="169"/>
        <end position="293"/>
    </location>
</feature>
<sequence length="306" mass="34994">MELTRSITHPFDFDRGTTTTYLGQTDEGSFIYSGEALKEFAIGEVPNGGYVLSILFDSVLRLYSDRYQVDPIALNAFFLRKTETKGVIIEINDVKVNRKGYCVTRATLKQSSKHPEPIKSLAEYHPEDFVDKVLGVFTMGNMASETGVSRDYDLPLPPNEADLQPYNFVYMNDLVEIMADSQPDPTQERPMAVNQTIRFKDQRPIDMKSMPFWCDMFLSPPNMLGPQVWGEPQQLWCATMQMEIQFKRKCPQGLDKVSASLVTHTLKNSRFDIDGWIWDQQGELLATTRHQCLCLPWERNTPTAKL</sequence>
<dbReference type="SUPFAM" id="SSF54637">
    <property type="entry name" value="Thioesterase/thiol ester dehydrase-isomerase"/>
    <property type="match status" value="1"/>
</dbReference>
<dbReference type="Pfam" id="PF20789">
    <property type="entry name" value="4HBT_3C"/>
    <property type="match status" value="1"/>
</dbReference>
<evidence type="ECO:0000313" key="3">
    <source>
        <dbReference type="EMBL" id="SAL96998.1"/>
    </source>
</evidence>
<dbReference type="InterPro" id="IPR049449">
    <property type="entry name" value="TesB_ACOT8-like_N"/>
</dbReference>
<dbReference type="Gene3D" id="2.40.160.210">
    <property type="entry name" value="Acyl-CoA thioesterase, double hotdog domain"/>
    <property type="match status" value="1"/>
</dbReference>
<organism evidence="3">
    <name type="scientific">Absidia glauca</name>
    <name type="common">Pin mould</name>
    <dbReference type="NCBI Taxonomy" id="4829"/>
    <lineage>
        <taxon>Eukaryota</taxon>
        <taxon>Fungi</taxon>
        <taxon>Fungi incertae sedis</taxon>
        <taxon>Mucoromycota</taxon>
        <taxon>Mucoromycotina</taxon>
        <taxon>Mucoromycetes</taxon>
        <taxon>Mucorales</taxon>
        <taxon>Cunninghamellaceae</taxon>
        <taxon>Absidia</taxon>
    </lineage>
</organism>
<dbReference type="Pfam" id="PF13622">
    <property type="entry name" value="4HBT_3"/>
    <property type="match status" value="1"/>
</dbReference>
<dbReference type="InterPro" id="IPR042171">
    <property type="entry name" value="Acyl-CoA_hotdog"/>
</dbReference>
<evidence type="ECO:0000259" key="2">
    <source>
        <dbReference type="Pfam" id="PF20789"/>
    </source>
</evidence>
<dbReference type="STRING" id="4829.A0A163LV87"/>
<feature type="domain" description="Acyl-CoA thioesterase-like N-terminal HotDog" evidence="1">
    <location>
        <begin position="41"/>
        <end position="112"/>
    </location>
</feature>
<gene>
    <name evidence="3" type="primary">ABSGL_02456.1 scaffold 3452</name>
</gene>
<dbReference type="EMBL" id="LT551507">
    <property type="protein sequence ID" value="SAL96998.1"/>
    <property type="molecule type" value="Genomic_DNA"/>
</dbReference>
<dbReference type="AlphaFoldDB" id="A0A163LV87"/>
<evidence type="ECO:0000259" key="1">
    <source>
        <dbReference type="Pfam" id="PF13622"/>
    </source>
</evidence>
<proteinExistence type="predicted"/>
<evidence type="ECO:0008006" key="5">
    <source>
        <dbReference type="Google" id="ProtNLM"/>
    </source>
</evidence>